<evidence type="ECO:0000313" key="4">
    <source>
        <dbReference type="Proteomes" id="UP000605970"/>
    </source>
</evidence>
<evidence type="ECO:0000259" key="2">
    <source>
        <dbReference type="Pfam" id="PF03476"/>
    </source>
</evidence>
<feature type="domain" description="Molybdenum cofactor sulfurase middle" evidence="2">
    <location>
        <begin position="45"/>
        <end position="86"/>
    </location>
</feature>
<keyword evidence="1" id="KW-1133">Transmembrane helix</keyword>
<feature type="transmembrane region" description="Helical" evidence="1">
    <location>
        <begin position="6"/>
        <end position="28"/>
    </location>
</feature>
<dbReference type="EMBL" id="JABEBT010000137">
    <property type="protein sequence ID" value="KAF7629915.1"/>
    <property type="molecule type" value="Genomic_DNA"/>
</dbReference>
<organism evidence="3 4">
    <name type="scientific">Meloidogyne graminicola</name>
    <dbReference type="NCBI Taxonomy" id="189291"/>
    <lineage>
        <taxon>Eukaryota</taxon>
        <taxon>Metazoa</taxon>
        <taxon>Ecdysozoa</taxon>
        <taxon>Nematoda</taxon>
        <taxon>Chromadorea</taxon>
        <taxon>Rhabditida</taxon>
        <taxon>Tylenchina</taxon>
        <taxon>Tylenchomorpha</taxon>
        <taxon>Tylenchoidea</taxon>
        <taxon>Meloidogynidae</taxon>
        <taxon>Meloidogyninae</taxon>
        <taxon>Meloidogyne</taxon>
    </lineage>
</organism>
<keyword evidence="1" id="KW-0472">Membrane</keyword>
<keyword evidence="4" id="KW-1185">Reference proteome</keyword>
<dbReference type="AlphaFoldDB" id="A0A8S9ZDW3"/>
<dbReference type="SUPFAM" id="SSF141673">
    <property type="entry name" value="MOSC N-terminal domain-like"/>
    <property type="match status" value="1"/>
</dbReference>
<sequence length="87" mass="10212">TSINERFTLLILSTATAITLTTFIWLTLKNINQKKKRIREYIRAGTVNELYLYPIKSCKANKVEWIDCKKRGASNGEEFDRHFLVFK</sequence>
<name>A0A8S9ZDW3_9BILA</name>
<dbReference type="OrthoDB" id="17255at2759"/>
<proteinExistence type="predicted"/>
<dbReference type="InterPro" id="IPR005303">
    <property type="entry name" value="MOCOS_middle"/>
</dbReference>
<gene>
    <name evidence="3" type="ORF">Mgra_00009104</name>
</gene>
<dbReference type="Pfam" id="PF03476">
    <property type="entry name" value="MOSC_N"/>
    <property type="match status" value="1"/>
</dbReference>
<evidence type="ECO:0000256" key="1">
    <source>
        <dbReference type="SAM" id="Phobius"/>
    </source>
</evidence>
<dbReference type="Proteomes" id="UP000605970">
    <property type="component" value="Unassembled WGS sequence"/>
</dbReference>
<protein>
    <recommendedName>
        <fullName evidence="2">Molybdenum cofactor sulfurase middle domain-containing protein</fullName>
    </recommendedName>
</protein>
<accession>A0A8S9ZDW3</accession>
<keyword evidence="1" id="KW-0812">Transmembrane</keyword>
<evidence type="ECO:0000313" key="3">
    <source>
        <dbReference type="EMBL" id="KAF7629915.1"/>
    </source>
</evidence>
<comment type="caution">
    <text evidence="3">The sequence shown here is derived from an EMBL/GenBank/DDBJ whole genome shotgun (WGS) entry which is preliminary data.</text>
</comment>
<feature type="non-terminal residue" evidence="3">
    <location>
        <position position="1"/>
    </location>
</feature>
<reference evidence="3" key="1">
    <citation type="journal article" date="2020" name="Ecol. Evol.">
        <title>Genome structure and content of the rice root-knot nematode (Meloidogyne graminicola).</title>
        <authorList>
            <person name="Phan N.T."/>
            <person name="Danchin E.G.J."/>
            <person name="Klopp C."/>
            <person name="Perfus-Barbeoch L."/>
            <person name="Kozlowski D.K."/>
            <person name="Koutsovoulos G.D."/>
            <person name="Lopez-Roques C."/>
            <person name="Bouchez O."/>
            <person name="Zahm M."/>
            <person name="Besnard G."/>
            <person name="Bellafiore S."/>
        </authorList>
    </citation>
    <scope>NUCLEOTIDE SEQUENCE</scope>
    <source>
        <strain evidence="3">VN-18</strain>
    </source>
</reference>